<dbReference type="SUPFAM" id="SSF160387">
    <property type="entry name" value="NosL/MerB-like"/>
    <property type="match status" value="1"/>
</dbReference>
<dbReference type="SUPFAM" id="SSF51126">
    <property type="entry name" value="Pectin lyase-like"/>
    <property type="match status" value="1"/>
</dbReference>
<dbReference type="InterPro" id="IPR022441">
    <property type="entry name" value="Para_beta_helix_rpt-2"/>
</dbReference>
<dbReference type="InterPro" id="IPR006626">
    <property type="entry name" value="PbH1"/>
</dbReference>
<proteinExistence type="predicted"/>
<keyword evidence="4" id="KW-0472">Membrane</keyword>
<keyword evidence="2" id="KW-0677">Repeat</keyword>
<keyword evidence="3" id="KW-0833">Ubl conjugation pathway</keyword>
<dbReference type="Gene3D" id="2.160.20.10">
    <property type="entry name" value="Single-stranded right-handed beta-helix, Pectin lyase-like"/>
    <property type="match status" value="1"/>
</dbReference>
<evidence type="ECO:0000256" key="3">
    <source>
        <dbReference type="ARBA" id="ARBA00022786"/>
    </source>
</evidence>
<dbReference type="NCBIfam" id="TIGR03804">
    <property type="entry name" value="para_beta_helix"/>
    <property type="match status" value="2"/>
</dbReference>
<dbReference type="Gene3D" id="3.30.70.2050">
    <property type="match status" value="1"/>
</dbReference>
<keyword evidence="4" id="KW-0812">Transmembrane</keyword>
<dbReference type="Proteomes" id="UP000011519">
    <property type="component" value="Unassembled WGS sequence"/>
</dbReference>
<keyword evidence="7" id="KW-1185">Reference proteome</keyword>
<dbReference type="OrthoDB" id="29186at2157"/>
<evidence type="ECO:0000256" key="2">
    <source>
        <dbReference type="ARBA" id="ARBA00022737"/>
    </source>
</evidence>
<dbReference type="PANTHER" id="PTHR22990">
    <property type="entry name" value="F-BOX ONLY PROTEIN"/>
    <property type="match status" value="1"/>
</dbReference>
<comment type="caution">
    <text evidence="6">The sequence shown here is derived from an EMBL/GenBank/DDBJ whole genome shotgun (WGS) entry which is preliminary data.</text>
</comment>
<accession>L9ZRV3</accession>
<sequence>MRERSRNTVRLGAILLVGAVVIIGLAGLFVVDAGSTTPPPAEFDDTVPVGLTLEDERGLDDAVSLPQAQVFYSQYQYVVGYYGVETFLGERQQAGHEQQFGHPLTVYVSDYSDTALELRADGYPIPEQSPGWTDAETAWFVVDSDAQTPAGDTVVPFSEREDAEMFTDEHGGNVSDWESVLEQSFERDDATVARDRVDDHHQMANDRLEAVDSYAERPPSVVAGEETETIQEAIDQAPANTTVVVPEGTYEETLDIERPMTLAGEGEVTIRGDGNGTVITATGADVGIQNLAVTGVGNQTQGGEELPIDIDEDEWDATFATYYAGTDAGIGAYGADNLLVSDVEIETPASGVIGYDSTDAVVRNVSVTGPEDPSAGLAGILLFQSSSVVEDSTVLGGKNGIYLYRSPETVLRSNEVVDNEIGVHLMHTSDTLIDGNELRGHLVAGVDVMTGPERNAIVENDVRDSDTGFSIGGTETYVASNVVADNELGLRVETTTSFYEGNVLAGNAVGADVTAMLPTNRVVGNDFVENDEHATTTSGPLRIWSDGESGNYWQGGAAIAGDASGTHADRSYTPTDAVDERLHRTDGTQTLVRAPALQALAGLEGSVPGMRTGSIVDQTPTCEPNNPELLDRTGWADSAWSCADAPISTND</sequence>
<dbReference type="InterPro" id="IPR051550">
    <property type="entry name" value="SCF-Subunits/Alg-Epimerases"/>
</dbReference>
<dbReference type="InterPro" id="IPR007742">
    <property type="entry name" value="NosD_dom"/>
</dbReference>
<reference evidence="6 7" key="1">
    <citation type="journal article" date="2014" name="PLoS Genet.">
        <title>Phylogenetically driven sequencing of extremely halophilic archaea reveals strategies for static and dynamic osmo-response.</title>
        <authorList>
            <person name="Becker E.A."/>
            <person name="Seitzer P.M."/>
            <person name="Tritt A."/>
            <person name="Larsen D."/>
            <person name="Krusor M."/>
            <person name="Yao A.I."/>
            <person name="Wu D."/>
            <person name="Madern D."/>
            <person name="Eisen J.A."/>
            <person name="Darling A.E."/>
            <person name="Facciotti M.T."/>
        </authorList>
    </citation>
    <scope>NUCLEOTIDE SEQUENCE [LARGE SCALE GENOMIC DNA]</scope>
    <source>
        <strain evidence="6 7">JCM 10989</strain>
    </source>
</reference>
<dbReference type="PATRIC" id="fig|1227493.4.peg.2983"/>
<protein>
    <submittedName>
        <fullName evidence="6">NosL family protein</fullName>
    </submittedName>
</protein>
<keyword evidence="4" id="KW-1133">Transmembrane helix</keyword>
<gene>
    <name evidence="6" type="ORF">C483_14825</name>
</gene>
<dbReference type="Pfam" id="PF05573">
    <property type="entry name" value="NosL"/>
    <property type="match status" value="1"/>
</dbReference>
<evidence type="ECO:0000256" key="4">
    <source>
        <dbReference type="SAM" id="Phobius"/>
    </source>
</evidence>
<evidence type="ECO:0000313" key="7">
    <source>
        <dbReference type="Proteomes" id="UP000011519"/>
    </source>
</evidence>
<comment type="pathway">
    <text evidence="1">Protein modification; protein ubiquitination.</text>
</comment>
<evidence type="ECO:0000313" key="6">
    <source>
        <dbReference type="EMBL" id="ELY89230.1"/>
    </source>
</evidence>
<evidence type="ECO:0000259" key="5">
    <source>
        <dbReference type="Pfam" id="PF05048"/>
    </source>
</evidence>
<evidence type="ECO:0000256" key="1">
    <source>
        <dbReference type="ARBA" id="ARBA00004906"/>
    </source>
</evidence>
<feature type="domain" description="Periplasmic copper-binding protein NosD beta helix" evidence="5">
    <location>
        <begin position="422"/>
        <end position="554"/>
    </location>
</feature>
<dbReference type="Pfam" id="PF05048">
    <property type="entry name" value="NosD"/>
    <property type="match status" value="1"/>
</dbReference>
<dbReference type="AlphaFoldDB" id="L9ZRV3"/>
<name>L9ZRV3_9EURY</name>
<dbReference type="InterPro" id="IPR008719">
    <property type="entry name" value="N2O_reductase_NosL"/>
</dbReference>
<dbReference type="RefSeq" id="WP_006654125.1">
    <property type="nucleotide sequence ID" value="NZ_AOIM01000037.1"/>
</dbReference>
<dbReference type="EMBL" id="AOIM01000037">
    <property type="protein sequence ID" value="ELY89230.1"/>
    <property type="molecule type" value="Genomic_DNA"/>
</dbReference>
<feature type="transmembrane region" description="Helical" evidence="4">
    <location>
        <begin position="12"/>
        <end position="31"/>
    </location>
</feature>
<dbReference type="STRING" id="1227493.C483_14825"/>
<organism evidence="6 7">
    <name type="scientific">Natrialba hulunbeirensis JCM 10989</name>
    <dbReference type="NCBI Taxonomy" id="1227493"/>
    <lineage>
        <taxon>Archaea</taxon>
        <taxon>Methanobacteriati</taxon>
        <taxon>Methanobacteriota</taxon>
        <taxon>Stenosarchaea group</taxon>
        <taxon>Halobacteria</taxon>
        <taxon>Halobacteriales</taxon>
        <taxon>Natrialbaceae</taxon>
        <taxon>Natrialba</taxon>
    </lineage>
</organism>
<dbReference type="InterPro" id="IPR012334">
    <property type="entry name" value="Pectin_lyas_fold"/>
</dbReference>
<dbReference type="InterPro" id="IPR011050">
    <property type="entry name" value="Pectin_lyase_fold/virulence"/>
</dbReference>
<dbReference type="PANTHER" id="PTHR22990:SF15">
    <property type="entry name" value="F-BOX ONLY PROTEIN 10"/>
    <property type="match status" value="1"/>
</dbReference>
<dbReference type="SMART" id="SM00710">
    <property type="entry name" value="PbH1"/>
    <property type="match status" value="6"/>
</dbReference>